<feature type="non-terminal residue" evidence="1">
    <location>
        <position position="76"/>
    </location>
</feature>
<reference evidence="1" key="1">
    <citation type="submission" date="2021-06" db="EMBL/GenBank/DDBJ databases">
        <authorList>
            <person name="Kallberg Y."/>
            <person name="Tangrot J."/>
            <person name="Rosling A."/>
        </authorList>
    </citation>
    <scope>NUCLEOTIDE SEQUENCE</scope>
    <source>
        <strain evidence="1">MA461A</strain>
    </source>
</reference>
<dbReference type="Proteomes" id="UP000789920">
    <property type="component" value="Unassembled WGS sequence"/>
</dbReference>
<name>A0ACA9RQY7_9GLOM</name>
<feature type="non-terminal residue" evidence="1">
    <location>
        <position position="1"/>
    </location>
</feature>
<dbReference type="EMBL" id="CAJVQC010064677">
    <property type="protein sequence ID" value="CAG8804775.1"/>
    <property type="molecule type" value="Genomic_DNA"/>
</dbReference>
<keyword evidence="2" id="KW-1185">Reference proteome</keyword>
<evidence type="ECO:0000313" key="1">
    <source>
        <dbReference type="EMBL" id="CAG8804775.1"/>
    </source>
</evidence>
<sequence length="76" mass="8400">QAHTNIQEYLPNVVTGSASILTKLGINNRLKLSSIELTGISSMSDAENIVIEHTKVGLVKGRKISDKCYLWTYYSS</sequence>
<protein>
    <submittedName>
        <fullName evidence="1">17281_t:CDS:1</fullName>
    </submittedName>
</protein>
<accession>A0ACA9RQY7</accession>
<organism evidence="1 2">
    <name type="scientific">Racocetra persica</name>
    <dbReference type="NCBI Taxonomy" id="160502"/>
    <lineage>
        <taxon>Eukaryota</taxon>
        <taxon>Fungi</taxon>
        <taxon>Fungi incertae sedis</taxon>
        <taxon>Mucoromycota</taxon>
        <taxon>Glomeromycotina</taxon>
        <taxon>Glomeromycetes</taxon>
        <taxon>Diversisporales</taxon>
        <taxon>Gigasporaceae</taxon>
        <taxon>Racocetra</taxon>
    </lineage>
</organism>
<evidence type="ECO:0000313" key="2">
    <source>
        <dbReference type="Proteomes" id="UP000789920"/>
    </source>
</evidence>
<proteinExistence type="predicted"/>
<comment type="caution">
    <text evidence="1">The sequence shown here is derived from an EMBL/GenBank/DDBJ whole genome shotgun (WGS) entry which is preliminary data.</text>
</comment>
<gene>
    <name evidence="1" type="ORF">RPERSI_LOCUS21782</name>
</gene>